<feature type="signal peptide" evidence="13">
    <location>
        <begin position="1"/>
        <end position="26"/>
    </location>
</feature>
<keyword evidence="10" id="KW-0472">Membrane</keyword>
<evidence type="ECO:0000256" key="8">
    <source>
        <dbReference type="ARBA" id="ARBA00022824"/>
    </source>
</evidence>
<evidence type="ECO:0000256" key="7">
    <source>
        <dbReference type="ARBA" id="ARBA00022729"/>
    </source>
</evidence>
<keyword evidence="6" id="KW-0812">Transmembrane</keyword>
<dbReference type="GO" id="GO:0000742">
    <property type="term" value="P:karyogamy involved in conjugation with cellular fusion"/>
    <property type="evidence" value="ECO:0007669"/>
    <property type="project" value="InterPro"/>
</dbReference>
<gene>
    <name evidence="14" type="ORF">OCS_06566</name>
</gene>
<evidence type="ECO:0000313" key="15">
    <source>
        <dbReference type="Proteomes" id="UP000019374"/>
    </source>
</evidence>
<keyword evidence="5" id="KW-0415">Karyogamy</keyword>
<dbReference type="eggNOG" id="ENOG502QQCT">
    <property type="taxonomic scope" value="Eukaryota"/>
</dbReference>
<reference evidence="14 15" key="1">
    <citation type="journal article" date="2013" name="Chin. Sci. Bull.">
        <title>Genome survey uncovers the secrets of sex and lifestyle in caterpillar fungus.</title>
        <authorList>
            <person name="Hu X."/>
            <person name="Zhang Y."/>
            <person name="Xiao G."/>
            <person name="Zheng P."/>
            <person name="Xia Y."/>
            <person name="Zhang X."/>
            <person name="St Leger R.J."/>
            <person name="Liu X."/>
            <person name="Wang C."/>
        </authorList>
    </citation>
    <scope>NUCLEOTIDE SEQUENCE [LARGE SCALE GENOMIC DNA]</scope>
    <source>
        <strain evidence="15">Co18 / CGMCC 3.14243</strain>
        <tissue evidence="14">Fruit-body</tissue>
    </source>
</reference>
<keyword evidence="11" id="KW-0325">Glycoprotein</keyword>
<evidence type="ECO:0000256" key="1">
    <source>
        <dbReference type="ARBA" id="ARBA00003389"/>
    </source>
</evidence>
<proteinExistence type="inferred from homology"/>
<comment type="subcellular location">
    <subcellularLocation>
        <location evidence="3">Endoplasmic reticulum membrane</location>
    </subcellularLocation>
    <subcellularLocation>
        <location evidence="2">Nucleus membrane</location>
    </subcellularLocation>
</comment>
<evidence type="ECO:0000256" key="12">
    <source>
        <dbReference type="ARBA" id="ARBA00023242"/>
    </source>
</evidence>
<evidence type="ECO:0000256" key="3">
    <source>
        <dbReference type="ARBA" id="ARBA00004586"/>
    </source>
</evidence>
<dbReference type="OrthoDB" id="5311848at2759"/>
<dbReference type="EMBL" id="KE657059">
    <property type="protein sequence ID" value="EQK97722.1"/>
    <property type="molecule type" value="Genomic_DNA"/>
</dbReference>
<dbReference type="GO" id="GO:0031965">
    <property type="term" value="C:nuclear membrane"/>
    <property type="evidence" value="ECO:0007669"/>
    <property type="project" value="UniProtKB-SubCell"/>
</dbReference>
<evidence type="ECO:0000256" key="4">
    <source>
        <dbReference type="ARBA" id="ARBA00010473"/>
    </source>
</evidence>
<keyword evidence="9" id="KW-1133">Transmembrane helix</keyword>
<dbReference type="AlphaFoldDB" id="T5A7F2"/>
<dbReference type="PANTHER" id="PTHR28012">
    <property type="entry name" value="NUCLEAR FUSION PROTEIN KAR5"/>
    <property type="match status" value="1"/>
</dbReference>
<organism evidence="14 15">
    <name type="scientific">Ophiocordyceps sinensis (strain Co18 / CGMCC 3.14243)</name>
    <name type="common">Yarsagumba caterpillar fungus</name>
    <name type="synonym">Hirsutella sinensis</name>
    <dbReference type="NCBI Taxonomy" id="911162"/>
    <lineage>
        <taxon>Eukaryota</taxon>
        <taxon>Fungi</taxon>
        <taxon>Dikarya</taxon>
        <taxon>Ascomycota</taxon>
        <taxon>Pezizomycotina</taxon>
        <taxon>Sordariomycetes</taxon>
        <taxon>Hypocreomycetidae</taxon>
        <taxon>Hypocreales</taxon>
        <taxon>Ophiocordycipitaceae</taxon>
        <taxon>Ophiocordyceps</taxon>
    </lineage>
</organism>
<dbReference type="GO" id="GO:0005789">
    <property type="term" value="C:endoplasmic reticulum membrane"/>
    <property type="evidence" value="ECO:0007669"/>
    <property type="project" value="UniProtKB-SubCell"/>
</dbReference>
<dbReference type="HOGENOM" id="CLU_039421_0_0_1"/>
<comment type="similarity">
    <text evidence="4">Belongs to the KAR5 family.</text>
</comment>
<keyword evidence="8" id="KW-0256">Endoplasmic reticulum</keyword>
<evidence type="ECO:0000256" key="11">
    <source>
        <dbReference type="ARBA" id="ARBA00023180"/>
    </source>
</evidence>
<keyword evidence="12" id="KW-0539">Nucleus</keyword>
<dbReference type="GO" id="GO:0048288">
    <property type="term" value="P:nuclear membrane fusion involved in karyogamy"/>
    <property type="evidence" value="ECO:0007669"/>
    <property type="project" value="InterPro"/>
</dbReference>
<dbReference type="Proteomes" id="UP000019374">
    <property type="component" value="Unassembled WGS sequence"/>
</dbReference>
<evidence type="ECO:0000256" key="5">
    <source>
        <dbReference type="ARBA" id="ARBA00022459"/>
    </source>
</evidence>
<dbReference type="InterPro" id="IPR007292">
    <property type="entry name" value="Nuclear_fusion_Kar5"/>
</dbReference>
<evidence type="ECO:0000256" key="9">
    <source>
        <dbReference type="ARBA" id="ARBA00022989"/>
    </source>
</evidence>
<evidence type="ECO:0000256" key="10">
    <source>
        <dbReference type="ARBA" id="ARBA00023136"/>
    </source>
</evidence>
<evidence type="ECO:0000256" key="2">
    <source>
        <dbReference type="ARBA" id="ARBA00004126"/>
    </source>
</evidence>
<evidence type="ECO:0000256" key="6">
    <source>
        <dbReference type="ARBA" id="ARBA00022692"/>
    </source>
</evidence>
<evidence type="ECO:0000313" key="14">
    <source>
        <dbReference type="EMBL" id="EQK97722.1"/>
    </source>
</evidence>
<sequence>MARAPGPLFWLQAICLLYLSGAFVDAFSWGGSRGENVLTEPQISLQDLSRPVRSDGRSSNVYATALNELQELESEPLCHRIAARLLVNNCQLLDGRDEATLLTDSGRVTRDFVDFFAASLAICDLERGSFAIPPPCFKFREPFLAEMRMPSRPRLHVSTAEIDSCLEGLAQSDSAWNTFISYRHKALRFCDAARADNEKDRNILVFQRITKVMDRLTMQVEAELEARLKALNKRVRDASTGVDSIKPQINDLKSGLSQVEQIISRNQLDANCGRQAATSANKGLASAKNLQELLERLLTTASESNENIARSHESALQVAHKRVSDDFGAVMTTLGAAIAASTGLQRELAVSQFRVAEIAQGQDKIEADMRRLSEVAGALITKQEWHQGQLEQAQLQALQVLNTLDSVSATAVTFRSNLLGGLGLTKWWPYIVCPITSLIIGSYGLPPSAVRNVVLVGMGETLGFLIASVKQYNVQLFEALKTSANESTTVMAATEMNLL</sequence>
<dbReference type="PANTHER" id="PTHR28012:SF1">
    <property type="entry name" value="NUCLEAR FUSION PROTEIN KAR5"/>
    <property type="match status" value="1"/>
</dbReference>
<comment type="function">
    <text evidence="1">Required for nuclear membrane fusion during karyogamy.</text>
</comment>
<protein>
    <submittedName>
        <fullName evidence="14">Nuclear membrane fusion protein Kar5</fullName>
    </submittedName>
</protein>
<accession>T5A7F2</accession>
<evidence type="ECO:0000256" key="13">
    <source>
        <dbReference type="SAM" id="SignalP"/>
    </source>
</evidence>
<name>T5A7F2_OPHSC</name>
<feature type="chain" id="PRO_5004605949" evidence="13">
    <location>
        <begin position="27"/>
        <end position="499"/>
    </location>
</feature>
<keyword evidence="7 13" id="KW-0732">Signal</keyword>